<gene>
    <name evidence="3" type="ORF">SteCoe_6136</name>
</gene>
<dbReference type="GO" id="GO:0005509">
    <property type="term" value="F:calcium ion binding"/>
    <property type="evidence" value="ECO:0007669"/>
    <property type="project" value="InterPro"/>
</dbReference>
<dbReference type="OrthoDB" id="309137at2759"/>
<dbReference type="Pfam" id="PF13499">
    <property type="entry name" value="EF-hand_7"/>
    <property type="match status" value="1"/>
</dbReference>
<dbReference type="InterPro" id="IPR011992">
    <property type="entry name" value="EF-hand-dom_pair"/>
</dbReference>
<keyword evidence="4" id="KW-1185">Reference proteome</keyword>
<dbReference type="PROSITE" id="PS50222">
    <property type="entry name" value="EF_HAND_2"/>
    <property type="match status" value="2"/>
</dbReference>
<dbReference type="Proteomes" id="UP000187209">
    <property type="component" value="Unassembled WGS sequence"/>
</dbReference>
<feature type="domain" description="EF-hand" evidence="2">
    <location>
        <begin position="16"/>
        <end position="51"/>
    </location>
</feature>
<evidence type="ECO:0000313" key="3">
    <source>
        <dbReference type="EMBL" id="OMJ91341.1"/>
    </source>
</evidence>
<dbReference type="InterPro" id="IPR018247">
    <property type="entry name" value="EF_Hand_1_Ca_BS"/>
</dbReference>
<dbReference type="EMBL" id="MPUH01000083">
    <property type="protein sequence ID" value="OMJ91341.1"/>
    <property type="molecule type" value="Genomic_DNA"/>
</dbReference>
<dbReference type="InterPro" id="IPR002048">
    <property type="entry name" value="EF_hand_dom"/>
</dbReference>
<dbReference type="PROSITE" id="PS00018">
    <property type="entry name" value="EF_HAND_1"/>
    <property type="match status" value="2"/>
</dbReference>
<evidence type="ECO:0000256" key="1">
    <source>
        <dbReference type="ARBA" id="ARBA00022837"/>
    </source>
</evidence>
<sequence>MSTVKDIQDILADDDKLTQVTKAVFDAVDADGSGKIDRKELKTAMISVAREANLASPSDEKVDEALNKLDTDGSGNIDVCEFKELIRQLLEALLE</sequence>
<evidence type="ECO:0000259" key="2">
    <source>
        <dbReference type="PROSITE" id="PS50222"/>
    </source>
</evidence>
<dbReference type="CDD" id="cd00051">
    <property type="entry name" value="EFh"/>
    <property type="match status" value="1"/>
</dbReference>
<dbReference type="SUPFAM" id="SSF47473">
    <property type="entry name" value="EF-hand"/>
    <property type="match status" value="1"/>
</dbReference>
<organism evidence="3 4">
    <name type="scientific">Stentor coeruleus</name>
    <dbReference type="NCBI Taxonomy" id="5963"/>
    <lineage>
        <taxon>Eukaryota</taxon>
        <taxon>Sar</taxon>
        <taxon>Alveolata</taxon>
        <taxon>Ciliophora</taxon>
        <taxon>Postciliodesmatophora</taxon>
        <taxon>Heterotrichea</taxon>
        <taxon>Heterotrichida</taxon>
        <taxon>Stentoridae</taxon>
        <taxon>Stentor</taxon>
    </lineage>
</organism>
<dbReference type="SMART" id="SM00054">
    <property type="entry name" value="EFh"/>
    <property type="match status" value="2"/>
</dbReference>
<protein>
    <recommendedName>
        <fullName evidence="2">EF-hand domain-containing protein</fullName>
    </recommendedName>
</protein>
<keyword evidence="1" id="KW-0106">Calcium</keyword>
<feature type="domain" description="EF-hand" evidence="2">
    <location>
        <begin position="57"/>
        <end position="92"/>
    </location>
</feature>
<evidence type="ECO:0000313" key="4">
    <source>
        <dbReference type="Proteomes" id="UP000187209"/>
    </source>
</evidence>
<dbReference type="AlphaFoldDB" id="A0A1R2CQR9"/>
<dbReference type="Gene3D" id="1.10.238.10">
    <property type="entry name" value="EF-hand"/>
    <property type="match status" value="1"/>
</dbReference>
<comment type="caution">
    <text evidence="3">The sequence shown here is derived from an EMBL/GenBank/DDBJ whole genome shotgun (WGS) entry which is preliminary data.</text>
</comment>
<name>A0A1R2CQR9_9CILI</name>
<proteinExistence type="predicted"/>
<reference evidence="3 4" key="1">
    <citation type="submission" date="2016-11" db="EMBL/GenBank/DDBJ databases">
        <title>The macronuclear genome of Stentor coeruleus: a giant cell with tiny introns.</title>
        <authorList>
            <person name="Slabodnick M."/>
            <person name="Ruby J.G."/>
            <person name="Reiff S.B."/>
            <person name="Swart E.C."/>
            <person name="Gosai S."/>
            <person name="Prabakaran S."/>
            <person name="Witkowska E."/>
            <person name="Larue G.E."/>
            <person name="Fisher S."/>
            <person name="Freeman R.M."/>
            <person name="Gunawardena J."/>
            <person name="Chu W."/>
            <person name="Stover N.A."/>
            <person name="Gregory B.D."/>
            <person name="Nowacki M."/>
            <person name="Derisi J."/>
            <person name="Roy S.W."/>
            <person name="Marshall W.F."/>
            <person name="Sood P."/>
        </authorList>
    </citation>
    <scope>NUCLEOTIDE SEQUENCE [LARGE SCALE GENOMIC DNA]</scope>
    <source>
        <strain evidence="3">WM001</strain>
    </source>
</reference>
<accession>A0A1R2CQR9</accession>